<accession>A7NHG9</accession>
<dbReference type="Proteomes" id="UP000000263">
    <property type="component" value="Chromosome"/>
</dbReference>
<feature type="transmembrane region" description="Helical" evidence="1">
    <location>
        <begin position="177"/>
        <end position="197"/>
    </location>
</feature>
<evidence type="ECO:0000256" key="1">
    <source>
        <dbReference type="SAM" id="Phobius"/>
    </source>
</evidence>
<keyword evidence="1" id="KW-1133">Transmembrane helix</keyword>
<keyword evidence="1" id="KW-0812">Transmembrane</keyword>
<sequence>MNLRSIARHQGWMWQTWYSVRWYRQVLLAIMIGSAAAVLCYRFRTLPMYYPGPGDFNWALDTATALFQGRDPYDFEASSLKVPYPLPVALFGLPFVALPKPLAAALFFGGSSGLLAYGILRANEPWRLSIFASFPYIYALMFAQWSPLIAAAWFFPALAPLLALVKPNIALPVALNRLTWTGVTLAGGTLLVSLLIYPSWPLRWLGMTREYQNITPLLTLPFGPFLALALLRWQDDRARLLLAMSVLPFRGVYDLVALWLIPRLSRHAFVLTALSWTVPLFDFGVGLQTRPAWSVPVLFLPALGCVLYDLCQERRHDAHSHAQ</sequence>
<keyword evidence="3" id="KW-1185">Reference proteome</keyword>
<feature type="transmembrane region" description="Helical" evidence="1">
    <location>
        <begin position="126"/>
        <end position="143"/>
    </location>
</feature>
<reference evidence="2 3" key="1">
    <citation type="submission" date="2007-08" db="EMBL/GenBank/DDBJ databases">
        <title>Complete sequence of Roseiflexus castenholzii DSM 13941.</title>
        <authorList>
            <consortium name="US DOE Joint Genome Institute"/>
            <person name="Copeland A."/>
            <person name="Lucas S."/>
            <person name="Lapidus A."/>
            <person name="Barry K."/>
            <person name="Glavina del Rio T."/>
            <person name="Dalin E."/>
            <person name="Tice H."/>
            <person name="Pitluck S."/>
            <person name="Thompson L.S."/>
            <person name="Brettin T."/>
            <person name="Bruce D."/>
            <person name="Detter J.C."/>
            <person name="Han C."/>
            <person name="Tapia R."/>
            <person name="Schmutz J."/>
            <person name="Larimer F."/>
            <person name="Land M."/>
            <person name="Hauser L."/>
            <person name="Kyrpides N."/>
            <person name="Mikhailova N."/>
            <person name="Bryant D.A."/>
            <person name="Hanada S."/>
            <person name="Tsukatani Y."/>
            <person name="Richardson P."/>
        </authorList>
    </citation>
    <scope>NUCLEOTIDE SEQUENCE [LARGE SCALE GENOMIC DNA]</scope>
    <source>
        <strain evidence="3">DSM 13941 / HLO8</strain>
    </source>
</reference>
<feature type="transmembrane region" description="Helical" evidence="1">
    <location>
        <begin position="102"/>
        <end position="120"/>
    </location>
</feature>
<dbReference type="EMBL" id="CP000804">
    <property type="protein sequence ID" value="ABU56916.1"/>
    <property type="molecule type" value="Genomic_DNA"/>
</dbReference>
<keyword evidence="1" id="KW-0472">Membrane</keyword>
<feature type="transmembrane region" description="Helical" evidence="1">
    <location>
        <begin position="148"/>
        <end position="165"/>
    </location>
</feature>
<feature type="transmembrane region" description="Helical" evidence="1">
    <location>
        <begin position="240"/>
        <end position="261"/>
    </location>
</feature>
<evidence type="ECO:0008006" key="4">
    <source>
        <dbReference type="Google" id="ProtNLM"/>
    </source>
</evidence>
<gene>
    <name evidence="2" type="ordered locus">Rcas_0799</name>
</gene>
<feature type="transmembrane region" description="Helical" evidence="1">
    <location>
        <begin position="217"/>
        <end position="234"/>
    </location>
</feature>
<dbReference type="STRING" id="383372.Rcas_0799"/>
<evidence type="ECO:0000313" key="3">
    <source>
        <dbReference type="Proteomes" id="UP000000263"/>
    </source>
</evidence>
<proteinExistence type="predicted"/>
<name>A7NHG9_ROSCS</name>
<feature type="transmembrane region" description="Helical" evidence="1">
    <location>
        <begin position="22"/>
        <end position="41"/>
    </location>
</feature>
<dbReference type="AlphaFoldDB" id="A7NHG9"/>
<dbReference type="KEGG" id="rca:Rcas_0799"/>
<organism evidence="2 3">
    <name type="scientific">Roseiflexus castenholzii (strain DSM 13941 / HLO8)</name>
    <dbReference type="NCBI Taxonomy" id="383372"/>
    <lineage>
        <taxon>Bacteria</taxon>
        <taxon>Bacillati</taxon>
        <taxon>Chloroflexota</taxon>
        <taxon>Chloroflexia</taxon>
        <taxon>Chloroflexales</taxon>
        <taxon>Roseiflexineae</taxon>
        <taxon>Roseiflexaceae</taxon>
        <taxon>Roseiflexus</taxon>
    </lineage>
</organism>
<feature type="transmembrane region" description="Helical" evidence="1">
    <location>
        <begin position="293"/>
        <end position="311"/>
    </location>
</feature>
<protein>
    <recommendedName>
        <fullName evidence="4">DUF2029 domain-containing protein</fullName>
    </recommendedName>
</protein>
<dbReference type="HOGENOM" id="CLU_911667_0_0_0"/>
<evidence type="ECO:0000313" key="2">
    <source>
        <dbReference type="EMBL" id="ABU56916.1"/>
    </source>
</evidence>